<protein>
    <recommendedName>
        <fullName evidence="6">alpha-1,2-Mannosidase</fullName>
        <ecNumber evidence="6">3.2.1.-</ecNumber>
    </recommendedName>
</protein>
<dbReference type="PRINTS" id="PR00747">
    <property type="entry name" value="GLYHDRLASE47"/>
</dbReference>
<reference evidence="9" key="1">
    <citation type="submission" date="2016-11" db="UniProtKB">
        <authorList>
            <consortium name="WormBaseParasite"/>
        </authorList>
    </citation>
    <scope>IDENTIFICATION</scope>
</reference>
<comment type="pathway">
    <text evidence="2">Protein modification; protein glycosylation.</text>
</comment>
<name>A0A1I8F7A2_9PLAT</name>
<dbReference type="AlphaFoldDB" id="A0A1I8F7A2"/>
<evidence type="ECO:0000256" key="2">
    <source>
        <dbReference type="ARBA" id="ARBA00004922"/>
    </source>
</evidence>
<dbReference type="EC" id="3.2.1.-" evidence="6"/>
<evidence type="ECO:0000256" key="6">
    <source>
        <dbReference type="RuleBase" id="RU361193"/>
    </source>
</evidence>
<keyword evidence="5" id="KW-1015">Disulfide bond</keyword>
<proteinExistence type="inferred from homology"/>
<accession>A0A1I8F7A2</accession>
<organism evidence="8 9">
    <name type="scientific">Macrostomum lignano</name>
    <dbReference type="NCBI Taxonomy" id="282301"/>
    <lineage>
        <taxon>Eukaryota</taxon>
        <taxon>Metazoa</taxon>
        <taxon>Spiralia</taxon>
        <taxon>Lophotrochozoa</taxon>
        <taxon>Platyhelminthes</taxon>
        <taxon>Rhabditophora</taxon>
        <taxon>Macrostomorpha</taxon>
        <taxon>Macrostomida</taxon>
        <taxon>Macrostomidae</taxon>
        <taxon>Macrostomum</taxon>
    </lineage>
</organism>
<dbReference type="SUPFAM" id="SSF48225">
    <property type="entry name" value="Seven-hairpin glycosidases"/>
    <property type="match status" value="1"/>
</dbReference>
<dbReference type="Pfam" id="PF01532">
    <property type="entry name" value="Glyco_hydro_47"/>
    <property type="match status" value="1"/>
</dbReference>
<sequence>PRYNLLRAVSLGELLAGIRSRKVCVHAARALRRFRCVSRCRWIRVHHQFGTRQAPGRRSAEYRTSRNCPKPIQSPRPTQPRLTEPRTDGRNSTTLTVPVARQQQQEKHQHPDSAELLGCRCKNENDEYSFALRQPWLHSDSAAAVFCQRILTVFASEAVTLRGKTCKPSATAITTRDSDVGARHLPAIVDSATGIRGAHHSRALRPGVEDAPAPSVDMVVFGLLLAAVLAYILLHLASREAAPRNDARFAWRGYLRHLARAAVSRKRASTSAKTRARTRPTILVGAGAMLTAVDSLDTLLVMGLGAGVPQARDPAAAPLPSRLDNSSQVSVFETTIRMLGGLLGAYSLTEDPIFARKAANSATAWPEPLVAWARGARGDPDKSAWVCPALSRIRLNDNSSTAAASRRRAQTACYSAAAEGDHSMIPGQSAACFRRGLAVRIDRLQSASLRAVLARRALTNTWASCADRARRNGAGGGSPACFN</sequence>
<evidence type="ECO:0000313" key="8">
    <source>
        <dbReference type="Proteomes" id="UP000095280"/>
    </source>
</evidence>
<evidence type="ECO:0000256" key="7">
    <source>
        <dbReference type="SAM" id="MobiDB-lite"/>
    </source>
</evidence>
<dbReference type="GO" id="GO:0016020">
    <property type="term" value="C:membrane"/>
    <property type="evidence" value="ECO:0007669"/>
    <property type="project" value="InterPro"/>
</dbReference>
<evidence type="ECO:0000256" key="1">
    <source>
        <dbReference type="ARBA" id="ARBA00001913"/>
    </source>
</evidence>
<keyword evidence="6" id="KW-0326">Glycosidase</keyword>
<dbReference type="GO" id="GO:0005975">
    <property type="term" value="P:carbohydrate metabolic process"/>
    <property type="evidence" value="ECO:0007669"/>
    <property type="project" value="InterPro"/>
</dbReference>
<dbReference type="GO" id="GO:0005783">
    <property type="term" value="C:endoplasmic reticulum"/>
    <property type="evidence" value="ECO:0007669"/>
    <property type="project" value="TreeGrafter"/>
</dbReference>
<comment type="cofactor">
    <cofactor evidence="1">
        <name>Ca(2+)</name>
        <dbReference type="ChEBI" id="CHEBI:29108"/>
    </cofactor>
</comment>
<dbReference type="GO" id="GO:0004571">
    <property type="term" value="F:mannosyl-oligosaccharide 1,2-alpha-mannosidase activity"/>
    <property type="evidence" value="ECO:0007669"/>
    <property type="project" value="InterPro"/>
</dbReference>
<keyword evidence="8" id="KW-1185">Reference proteome</keyword>
<dbReference type="InterPro" id="IPR001382">
    <property type="entry name" value="Glyco_hydro_47"/>
</dbReference>
<evidence type="ECO:0000256" key="4">
    <source>
        <dbReference type="ARBA" id="ARBA00022801"/>
    </source>
</evidence>
<evidence type="ECO:0000313" key="9">
    <source>
        <dbReference type="WBParaSite" id="maker-unitig_22653-snap-gene-0.2-mRNA-1"/>
    </source>
</evidence>
<comment type="similarity">
    <text evidence="3 6">Belongs to the glycosyl hydrolase 47 family.</text>
</comment>
<evidence type="ECO:0000256" key="5">
    <source>
        <dbReference type="ARBA" id="ARBA00023157"/>
    </source>
</evidence>
<keyword evidence="4 6" id="KW-0378">Hydrolase</keyword>
<dbReference type="Proteomes" id="UP000095280">
    <property type="component" value="Unplaced"/>
</dbReference>
<feature type="region of interest" description="Disordered" evidence="7">
    <location>
        <begin position="53"/>
        <end position="92"/>
    </location>
</feature>
<dbReference type="GO" id="GO:0005509">
    <property type="term" value="F:calcium ion binding"/>
    <property type="evidence" value="ECO:0007669"/>
    <property type="project" value="InterPro"/>
</dbReference>
<evidence type="ECO:0000256" key="3">
    <source>
        <dbReference type="ARBA" id="ARBA00007658"/>
    </source>
</evidence>
<dbReference type="InterPro" id="IPR050749">
    <property type="entry name" value="Glycosyl_Hydrolase_47"/>
</dbReference>
<dbReference type="WBParaSite" id="maker-unitig_22653-snap-gene-0.2-mRNA-1">
    <property type="protein sequence ID" value="maker-unitig_22653-snap-gene-0.2-mRNA-1"/>
    <property type="gene ID" value="maker-unitig_22653-snap-gene-0.2"/>
</dbReference>
<dbReference type="Gene3D" id="1.50.10.10">
    <property type="match status" value="1"/>
</dbReference>
<dbReference type="InterPro" id="IPR036026">
    <property type="entry name" value="Seven-hairpin_glycosidases"/>
</dbReference>
<dbReference type="InterPro" id="IPR012341">
    <property type="entry name" value="6hp_glycosidase-like_sf"/>
</dbReference>
<dbReference type="PANTHER" id="PTHR11742">
    <property type="entry name" value="MANNOSYL-OLIGOSACCHARIDE ALPHA-1,2-MANNOSIDASE-RELATED"/>
    <property type="match status" value="1"/>
</dbReference>